<feature type="compositionally biased region" description="Basic and acidic residues" evidence="2">
    <location>
        <begin position="308"/>
        <end position="319"/>
    </location>
</feature>
<proteinExistence type="predicted"/>
<keyword evidence="1" id="KW-0175">Coiled coil</keyword>
<feature type="coiled-coil region" evidence="1">
    <location>
        <begin position="12"/>
        <end position="39"/>
    </location>
</feature>
<keyword evidence="4" id="KW-1185">Reference proteome</keyword>
<dbReference type="WBParaSite" id="PSAMB.scaffold3925size16392.g22913.t1">
    <property type="protein sequence ID" value="PSAMB.scaffold3925size16392.g22913.t1"/>
    <property type="gene ID" value="PSAMB.scaffold3925size16392.g22913"/>
</dbReference>
<accession>A0A914WDA5</accession>
<evidence type="ECO:0000256" key="2">
    <source>
        <dbReference type="SAM" id="MobiDB-lite"/>
    </source>
</evidence>
<reference evidence="5" key="1">
    <citation type="submission" date="2022-11" db="UniProtKB">
        <authorList>
            <consortium name="WormBaseParasite"/>
        </authorList>
    </citation>
    <scope>IDENTIFICATION</scope>
</reference>
<feature type="compositionally biased region" description="Polar residues" evidence="2">
    <location>
        <begin position="321"/>
        <end position="343"/>
    </location>
</feature>
<feature type="compositionally biased region" description="Basic and acidic residues" evidence="2">
    <location>
        <begin position="351"/>
        <end position="364"/>
    </location>
</feature>
<evidence type="ECO:0000313" key="5">
    <source>
        <dbReference type="WBParaSite" id="PSAMB.scaffold3925size16392.g22913.t1"/>
    </source>
</evidence>
<evidence type="ECO:0000313" key="4">
    <source>
        <dbReference type="Proteomes" id="UP000887566"/>
    </source>
</evidence>
<protein>
    <submittedName>
        <fullName evidence="5">Retrotransposon gag domain-containing protein</fullName>
    </submittedName>
</protein>
<dbReference type="InterPro" id="IPR005162">
    <property type="entry name" value="Retrotrans_gag_dom"/>
</dbReference>
<feature type="region of interest" description="Disordered" evidence="2">
    <location>
        <begin position="308"/>
        <end position="364"/>
    </location>
</feature>
<sequence length="364" mass="41213">MVRGALNDVPEIQDAQQNLQALREQIDKLEVICADQVKQMNNSLGVVERRVNFIGDLQDTNMPLLLNAVNDQGRGMTAGYFGLPRYSGDISESMTFSEWIKQYEDLTKASYVPLTDQQKLNQLCYMLMGKARKTLDKIPANDRNDYEQVKRFMRNELESAELRDVAKSVLAGTRQKSGESVEDFAARLERLVYRVMTGKSDDVVQEKLLDEFLDKLDGEIVFYVNGATHASFESALAAAIKFERLLRKKRGKPSAVVNAAGLIQSSNIPRVTHQRSVPTVDVEARDQLALLTEMVAIHDKSLEVARDARGEAQTGERRRVSQSPPRWCNDNTYACESRSSNARANYFPRARSHDRECRDQRPSF</sequence>
<evidence type="ECO:0000256" key="1">
    <source>
        <dbReference type="SAM" id="Coils"/>
    </source>
</evidence>
<evidence type="ECO:0000259" key="3">
    <source>
        <dbReference type="Pfam" id="PF03732"/>
    </source>
</evidence>
<dbReference type="AlphaFoldDB" id="A0A914WDA5"/>
<dbReference type="Pfam" id="PF03732">
    <property type="entry name" value="Retrotrans_gag"/>
    <property type="match status" value="1"/>
</dbReference>
<name>A0A914WDA5_9BILA</name>
<organism evidence="4 5">
    <name type="scientific">Plectus sambesii</name>
    <dbReference type="NCBI Taxonomy" id="2011161"/>
    <lineage>
        <taxon>Eukaryota</taxon>
        <taxon>Metazoa</taxon>
        <taxon>Ecdysozoa</taxon>
        <taxon>Nematoda</taxon>
        <taxon>Chromadorea</taxon>
        <taxon>Plectida</taxon>
        <taxon>Plectina</taxon>
        <taxon>Plectoidea</taxon>
        <taxon>Plectidae</taxon>
        <taxon>Plectus</taxon>
    </lineage>
</organism>
<dbReference type="Proteomes" id="UP000887566">
    <property type="component" value="Unplaced"/>
</dbReference>
<feature type="domain" description="Retrotransposon gag" evidence="3">
    <location>
        <begin position="126"/>
        <end position="208"/>
    </location>
</feature>